<dbReference type="SMART" id="SM00477">
    <property type="entry name" value="NUC"/>
    <property type="match status" value="1"/>
</dbReference>
<feature type="region of interest" description="Disordered" evidence="1">
    <location>
        <begin position="1"/>
        <end position="57"/>
    </location>
</feature>
<feature type="domain" description="ENPP1-3/EXOG-like endonuclease/phosphodiesterase" evidence="2">
    <location>
        <begin position="92"/>
        <end position="303"/>
    </location>
</feature>
<dbReference type="GO" id="GO:0005743">
    <property type="term" value="C:mitochondrial inner membrane"/>
    <property type="evidence" value="ECO:0007669"/>
    <property type="project" value="TreeGrafter"/>
</dbReference>
<dbReference type="GO" id="GO:0006309">
    <property type="term" value="P:apoptotic DNA fragmentation"/>
    <property type="evidence" value="ECO:0007669"/>
    <property type="project" value="TreeGrafter"/>
</dbReference>
<evidence type="ECO:0000256" key="1">
    <source>
        <dbReference type="SAM" id="MobiDB-lite"/>
    </source>
</evidence>
<dbReference type="SUPFAM" id="SSF54060">
    <property type="entry name" value="His-Me finger endonucleases"/>
    <property type="match status" value="1"/>
</dbReference>
<feature type="domain" description="DNA/RNA non-specific endonuclease/pyrophosphatase/phosphodiesterase" evidence="3">
    <location>
        <begin position="91"/>
        <end position="288"/>
    </location>
</feature>
<protein>
    <recommendedName>
        <fullName evidence="5">DNA/RNA non-specific endonuclease domain-containing protein</fullName>
    </recommendedName>
</protein>
<dbReference type="InterPro" id="IPR044925">
    <property type="entry name" value="His-Me_finger_sf"/>
</dbReference>
<dbReference type="InterPro" id="IPR044929">
    <property type="entry name" value="DNA/RNA_non-sp_Endonuclease_sf"/>
</dbReference>
<dbReference type="GO" id="GO:0046872">
    <property type="term" value="F:metal ion binding"/>
    <property type="evidence" value="ECO:0007669"/>
    <property type="project" value="InterPro"/>
</dbReference>
<name>A0A6C0HMP0_9ZZZZ</name>
<dbReference type="InterPro" id="IPR040255">
    <property type="entry name" value="Non-specific_endonuclease"/>
</dbReference>
<dbReference type="InterPro" id="IPR020821">
    <property type="entry name" value="ENPP1-3/EXOG-like_nuc-like"/>
</dbReference>
<feature type="compositionally biased region" description="Basic residues" evidence="1">
    <location>
        <begin position="29"/>
        <end position="51"/>
    </location>
</feature>
<reference evidence="4" key="1">
    <citation type="journal article" date="2020" name="Nature">
        <title>Giant virus diversity and host interactions through global metagenomics.</title>
        <authorList>
            <person name="Schulz F."/>
            <person name="Roux S."/>
            <person name="Paez-Espino D."/>
            <person name="Jungbluth S."/>
            <person name="Walsh D.A."/>
            <person name="Denef V.J."/>
            <person name="McMahon K.D."/>
            <person name="Konstantinidis K.T."/>
            <person name="Eloe-Fadrosh E.A."/>
            <person name="Kyrpides N.C."/>
            <person name="Woyke T."/>
        </authorList>
    </citation>
    <scope>NUCLEOTIDE SEQUENCE</scope>
    <source>
        <strain evidence="4">GVMAG-M-3300023184-13</strain>
    </source>
</reference>
<organism evidence="4">
    <name type="scientific">viral metagenome</name>
    <dbReference type="NCBI Taxonomy" id="1070528"/>
    <lineage>
        <taxon>unclassified sequences</taxon>
        <taxon>metagenomes</taxon>
        <taxon>organismal metagenomes</taxon>
    </lineage>
</organism>
<sequence length="390" mass="45200">MSKSQSILLRSNSRLHKKSKIKISASKKSASKKSASKKSASKKSASKKSASKKSASNSIKQDHLIDIIYKPCIKSIFGHNRHRDPTIIFIKKQEYDIFYSGRNRYPILVKETITINTGRTNNTENIIDRRQLVDPFKEDQDLPPKIRLTLLDYEKYMPYGGSMGHNAPAGQHKSNMDIYSETFLLSNISPQDIVLNTGLWVLLENWCKNLSRNNKLTNITIFTGSIPAPKATHFDNGLILNIPLKMYKIVVANHINQPGKIYIDIFITNNAPYYINQSTDKCSLHKYLVPLKSYKWFQNFSGIDIIKLFEFYGLIGEMLPLQNIVNTDFILSDNFKLYMKKSEWFGKIVYSKSLEELEKMWTQLQLHKEEFENLEFHEQYYNAVKTRFIQ</sequence>
<evidence type="ECO:0000259" key="2">
    <source>
        <dbReference type="SMART" id="SM00477"/>
    </source>
</evidence>
<dbReference type="Pfam" id="PF01223">
    <property type="entry name" value="Endonuclease_NS"/>
    <property type="match status" value="1"/>
</dbReference>
<dbReference type="GO" id="GO:0003676">
    <property type="term" value="F:nucleic acid binding"/>
    <property type="evidence" value="ECO:0007669"/>
    <property type="project" value="InterPro"/>
</dbReference>
<dbReference type="InterPro" id="IPR001604">
    <property type="entry name" value="Endo_G_ENPP1-like_dom"/>
</dbReference>
<dbReference type="GO" id="GO:0000014">
    <property type="term" value="F:single-stranded DNA endodeoxyribonuclease activity"/>
    <property type="evidence" value="ECO:0007669"/>
    <property type="project" value="TreeGrafter"/>
</dbReference>
<dbReference type="GO" id="GO:0005634">
    <property type="term" value="C:nucleus"/>
    <property type="evidence" value="ECO:0007669"/>
    <property type="project" value="TreeGrafter"/>
</dbReference>
<dbReference type="PANTHER" id="PTHR13966:SF5">
    <property type="entry name" value="ENDONUCLEASE G, MITOCHONDRIAL"/>
    <property type="match status" value="1"/>
</dbReference>
<dbReference type="Gene3D" id="3.40.570.10">
    <property type="entry name" value="Extracellular Endonuclease, subunit A"/>
    <property type="match status" value="1"/>
</dbReference>
<dbReference type="SMART" id="SM00892">
    <property type="entry name" value="Endonuclease_NS"/>
    <property type="match status" value="1"/>
</dbReference>
<evidence type="ECO:0000259" key="3">
    <source>
        <dbReference type="SMART" id="SM00892"/>
    </source>
</evidence>
<dbReference type="PANTHER" id="PTHR13966">
    <property type="entry name" value="ENDONUCLEASE RELATED"/>
    <property type="match status" value="1"/>
</dbReference>
<dbReference type="AlphaFoldDB" id="A0A6C0HMP0"/>
<feature type="compositionally biased region" description="Polar residues" evidence="1">
    <location>
        <begin position="1"/>
        <end position="12"/>
    </location>
</feature>
<evidence type="ECO:0008006" key="5">
    <source>
        <dbReference type="Google" id="ProtNLM"/>
    </source>
</evidence>
<dbReference type="EMBL" id="MN739990">
    <property type="protein sequence ID" value="QHT81759.1"/>
    <property type="molecule type" value="Genomic_DNA"/>
</dbReference>
<proteinExistence type="predicted"/>
<evidence type="ECO:0000313" key="4">
    <source>
        <dbReference type="EMBL" id="QHT81759.1"/>
    </source>
</evidence>
<accession>A0A6C0HMP0</accession>
<dbReference type="GO" id="GO:0004521">
    <property type="term" value="F:RNA endonuclease activity"/>
    <property type="evidence" value="ECO:0007669"/>
    <property type="project" value="TreeGrafter"/>
</dbReference>